<feature type="compositionally biased region" description="Polar residues" evidence="1">
    <location>
        <begin position="554"/>
        <end position="564"/>
    </location>
</feature>
<keyword evidence="3" id="KW-1185">Reference proteome</keyword>
<proteinExistence type="predicted"/>
<feature type="region of interest" description="Disordered" evidence="1">
    <location>
        <begin position="525"/>
        <end position="564"/>
    </location>
</feature>
<comment type="caution">
    <text evidence="2">The sequence shown here is derived from an EMBL/GenBank/DDBJ whole genome shotgun (WGS) entry which is preliminary data.</text>
</comment>
<evidence type="ECO:0000313" key="2">
    <source>
        <dbReference type="EMBL" id="KAK6589600.1"/>
    </source>
</evidence>
<name>A0AAV9XZE2_9CRYT</name>
<dbReference type="Proteomes" id="UP001311799">
    <property type="component" value="Unassembled WGS sequence"/>
</dbReference>
<feature type="compositionally biased region" description="Basic and acidic residues" evidence="1">
    <location>
        <begin position="531"/>
        <end position="553"/>
    </location>
</feature>
<dbReference type="EMBL" id="JAWDEY010000011">
    <property type="protein sequence ID" value="KAK6589600.1"/>
    <property type="molecule type" value="Genomic_DNA"/>
</dbReference>
<sequence length="1303" mass="148909">MQFSKNCGASCCISNWHRESDNKLYDDEINNPNVSYSLASNKRATIYGVGFTERLNENDNSVNSGPNGKRKFKDFLESNLQHGGVLNLLIVSRLLSEWRKSNEIKNSFVMELIDFTRLCGVKRNVTYKELFELLSKLFESKLKMKKIDNSTFKKFDLLASKCLRLINIPQLLNSIIMVLTKFNRLPDKILNELTTPDLHLFPSFLSFYKLAPIKLRQQMWLKRPDWFVYEILPFIMLFTKLSSNVDCCSINNTKYHDINGELNSMAGIDCLLERFKTDIDRNGVTNIRKYIEDYVFEFANTSSSSCSNCIEKHVQYSDSVDSIFSFISRIKALYTSCVELEHDEIELFGESCKCLAFNYMDSFEFYKAFFQLQKNEQLHSLRCVDMTVGNINSCPDSTCKSTKNTNHMISSGKNSLQGSLGHNKNTSLSNCTTTNLTICGNILKLGRIVAYISHCIGGYKELYIYFVSTVKQIYLDSLSHNIGSKAIQGDDLKSTQEGSIQYESISFDENSHFFSKHTLQTHIDSSNNEKVNLEKSRGSDNSESSKHEVETNKQKSTNPGKFKSTCFNKSSNTKQFNYQFEHKLNNFSGEPLLATLRIFVALRIFYFENKTNWSEDDDVKVGDFDDNVSGNKTTDLNSEKIIVNSSYKSEYSAPLTISECDPVAWPCINIIGNVLRDGFSSNKSQELLVNVSSTLVIKSTKELADIAFVFSEPHFLFICSEFILETSILTMFHSSMDVQLVLNPQRRKIPIGLISLGLNSVFLAHKNRNTIIESSSFLNVTSCNSIINGISLNKSITSKTCNSQISNFCKPQYTDSSVLSNIHIQSNLKKEPNKLISNDSTPIYNNNGDSNSNFAIRFDALLNLLTSFNIDGNSTEDKQFESNNEATKYINSAQVFEINNNFNSTSINQIGNVYSKLLSNLNKLNCTIFTTFLPLIDRYLELSISTEEVNMSNLGKEIEVSCKSKKSEVLKFYRNELMEYIGSLYSKEYCHSSDMSLKFIRLISSSLFFTGMKPTFSRHENSQTQHFIQNNIIGLYYGHFHETNNKIDQNVLPLYNQVPVPLLPSCINLSIRLLEVSFCSDWLNQLFLKSILGLLHTYPRISGKSEKGHLENSEVKSMNYNNTKSAEISLLASIPRDIVQGLFFRIVLPSIRDPLISSSEINVVNEIIANRDILTILDNKTRKLCIERLWFRSPFQFVINYESIIGGTPNEPSQRLHIKDIHQYLIDSSSEKKEIKEINLLIPYKVMVWEHHFIGNNDAYFVFIKWLVYFQRLCTILDKENQISNKFILINDLLRSSDNKLKL</sequence>
<protein>
    <submittedName>
        <fullName evidence="2">Uncharacterized protein</fullName>
    </submittedName>
</protein>
<reference evidence="2 3" key="1">
    <citation type="submission" date="2023-10" db="EMBL/GenBank/DDBJ databases">
        <title>Comparative genomics analysis reveals potential genetic determinants of host preference in Cryptosporidium xiaoi.</title>
        <authorList>
            <person name="Xiao L."/>
            <person name="Li J."/>
        </authorList>
    </citation>
    <scope>NUCLEOTIDE SEQUENCE [LARGE SCALE GENOMIC DNA]</scope>
    <source>
        <strain evidence="2 3">52996</strain>
    </source>
</reference>
<organism evidence="2 3">
    <name type="scientific">Cryptosporidium xiaoi</name>
    <dbReference type="NCBI Taxonomy" id="659607"/>
    <lineage>
        <taxon>Eukaryota</taxon>
        <taxon>Sar</taxon>
        <taxon>Alveolata</taxon>
        <taxon>Apicomplexa</taxon>
        <taxon>Conoidasida</taxon>
        <taxon>Coccidia</taxon>
        <taxon>Eucoccidiorida</taxon>
        <taxon>Eimeriorina</taxon>
        <taxon>Cryptosporidiidae</taxon>
        <taxon>Cryptosporidium</taxon>
    </lineage>
</organism>
<accession>A0AAV9XZE2</accession>
<evidence type="ECO:0000313" key="3">
    <source>
        <dbReference type="Proteomes" id="UP001311799"/>
    </source>
</evidence>
<evidence type="ECO:0000256" key="1">
    <source>
        <dbReference type="SAM" id="MobiDB-lite"/>
    </source>
</evidence>
<gene>
    <name evidence="2" type="ORF">RS030_1184</name>
</gene>